<evidence type="ECO:0000313" key="17">
    <source>
        <dbReference type="Proteomes" id="UP000008141"/>
    </source>
</evidence>
<comment type="catalytic activity">
    <reaction evidence="10">
        <text>L-threonyl-[protein] + ATP = O-phospho-L-threonyl-[protein] + ADP + H(+)</text>
        <dbReference type="Rhea" id="RHEA:46608"/>
        <dbReference type="Rhea" id="RHEA-COMP:11060"/>
        <dbReference type="Rhea" id="RHEA-COMP:11605"/>
        <dbReference type="ChEBI" id="CHEBI:15378"/>
        <dbReference type="ChEBI" id="CHEBI:30013"/>
        <dbReference type="ChEBI" id="CHEBI:30616"/>
        <dbReference type="ChEBI" id="CHEBI:61977"/>
        <dbReference type="ChEBI" id="CHEBI:456216"/>
        <dbReference type="EC" id="2.7.11.12"/>
    </reaction>
</comment>
<dbReference type="InterPro" id="IPR000595">
    <property type="entry name" value="cNMP-bd_dom"/>
</dbReference>
<dbReference type="PROSITE" id="PS00889">
    <property type="entry name" value="CNMP_BINDING_2"/>
    <property type="match status" value="1"/>
</dbReference>
<evidence type="ECO:0000259" key="13">
    <source>
        <dbReference type="PROSITE" id="PS50011"/>
    </source>
</evidence>
<dbReference type="PANTHER" id="PTHR24353:SF139">
    <property type="match status" value="1"/>
</dbReference>
<keyword evidence="9" id="KW-0142">cGMP-binding</keyword>
<evidence type="ECO:0000256" key="1">
    <source>
        <dbReference type="ARBA" id="ARBA00006352"/>
    </source>
</evidence>
<dbReference type="GO" id="GO:0004692">
    <property type="term" value="F:cGMP-dependent protein kinase activity"/>
    <property type="evidence" value="ECO:0007669"/>
    <property type="project" value="UniProtKB-EC"/>
</dbReference>
<keyword evidence="8 12" id="KW-0067">ATP-binding</keyword>
<dbReference type="CDD" id="cd05572">
    <property type="entry name" value="STKc_cGK"/>
    <property type="match status" value="1"/>
</dbReference>
<dbReference type="Gene3D" id="2.60.120.10">
    <property type="entry name" value="Jelly Rolls"/>
    <property type="match status" value="2"/>
</dbReference>
<dbReference type="InterPro" id="IPR008271">
    <property type="entry name" value="Ser/Thr_kinase_AS"/>
</dbReference>
<dbReference type="GeneID" id="17350874"/>
<dbReference type="InterPro" id="IPR011009">
    <property type="entry name" value="Kinase-like_dom_sf"/>
</dbReference>
<dbReference type="SMART" id="SM00220">
    <property type="entry name" value="S_TKc"/>
    <property type="match status" value="1"/>
</dbReference>
<evidence type="ECO:0000256" key="4">
    <source>
        <dbReference type="ARBA" id="ARBA00022535"/>
    </source>
</evidence>
<protein>
    <recommendedName>
        <fullName evidence="2">cGMP-dependent protein kinase</fullName>
        <ecNumber evidence="2">2.7.11.12</ecNumber>
    </recommendedName>
</protein>
<dbReference type="Gene3D" id="3.30.200.20">
    <property type="entry name" value="Phosphorylase Kinase, domain 1"/>
    <property type="match status" value="1"/>
</dbReference>
<feature type="domain" description="Cyclic nucleotide-binding" evidence="14">
    <location>
        <begin position="1"/>
        <end position="107"/>
    </location>
</feature>
<keyword evidence="6 12" id="KW-0547">Nucleotide-binding</keyword>
<feature type="binding site" evidence="12">
    <location>
        <position position="327"/>
    </location>
    <ligand>
        <name>ATP</name>
        <dbReference type="ChEBI" id="CHEBI:30616"/>
    </ligand>
</feature>
<comment type="catalytic activity">
    <reaction evidence="11">
        <text>L-seryl-[protein] + ATP = O-phospho-L-seryl-[protein] + ADP + H(+)</text>
        <dbReference type="Rhea" id="RHEA:17989"/>
        <dbReference type="Rhea" id="RHEA-COMP:9863"/>
        <dbReference type="Rhea" id="RHEA-COMP:11604"/>
        <dbReference type="ChEBI" id="CHEBI:15378"/>
        <dbReference type="ChEBI" id="CHEBI:29999"/>
        <dbReference type="ChEBI" id="CHEBI:30616"/>
        <dbReference type="ChEBI" id="CHEBI:83421"/>
        <dbReference type="ChEBI" id="CHEBI:456216"/>
        <dbReference type="EC" id="2.7.11.12"/>
    </reaction>
</comment>
<evidence type="ECO:0000313" key="16">
    <source>
        <dbReference type="EMBL" id="EFN51455.1"/>
    </source>
</evidence>
<sequence length="641" mass="71655">MYERPIAAGEILIQEGDTGLGASELYVVKMGEFEVLQRRKGVNIRVNMKRRGDTFGEVALMFNCPRSATVAAIQDSVVWVLERDIFRQYVREVQESESAQLELFLNSVPILAPLSRDEKLTLLDAFEEQRFTAGQTVVRQGDPGDLFYIIKEGEAVVYQDSGSGSSKRVNQLFKADFFGEGALLSDEPRGASVEAVSALVCLTLGRATFTAVLGPLQQLMSREKSPAVVTQRLMKLQSRGGPSRVPAEVMVRRRRRSKSKGTDVWEVIRARGHLDEVLELRSGQGNGATGSTATAGMLTEGNVLGGGAFSRVSVVSEQTMGRTYALKRMRKSAVAQCPEHVFCEQTITRNLTHPFCIRQYASFQDKYHLYFLFDLMIGGDLMDVLVSEAQVIKMRVAQGALKRGCFAPQVKVLKGLDEALARFYVGSIVLALEYLHDHNIVYRDLKPENVFIDNSGYVKLGDFGFAKVLDSGARRTYTFCGTPGYVAPENVLAHGYNHSVDWWGLGVLTYVLLTGRQPFSSPKTDDPMVVMRRIVDESFVIKFPPYISPAAKDFVLRLLERKPTKRLGMLQGKARDVKQHRWFEGFDWEALSARKVPAPRKPRDDAAKRIRELAESERKQRAQPKETPEEVAEAEAVFAEF</sequence>
<keyword evidence="7" id="KW-0418">Kinase</keyword>
<evidence type="ECO:0000256" key="12">
    <source>
        <dbReference type="PROSITE-ProRule" id="PRU10141"/>
    </source>
</evidence>
<dbReference type="SUPFAM" id="SSF51206">
    <property type="entry name" value="cAMP-binding domain-like"/>
    <property type="match status" value="2"/>
</dbReference>
<evidence type="ECO:0000259" key="15">
    <source>
        <dbReference type="PROSITE" id="PS51285"/>
    </source>
</evidence>
<dbReference type="FunFam" id="1.10.510.10:FF:000210">
    <property type="entry name" value="Non-specific serine/threonine protein kinase"/>
    <property type="match status" value="1"/>
</dbReference>
<comment type="similarity">
    <text evidence="1">Belongs to the protein kinase superfamily. AGC Ser/Thr protein kinase family. cGMP subfamily.</text>
</comment>
<dbReference type="Gene3D" id="1.10.510.10">
    <property type="entry name" value="Transferase(Phosphotransferase) domain 1"/>
    <property type="match status" value="1"/>
</dbReference>
<dbReference type="RefSeq" id="XP_005843557.1">
    <property type="nucleotide sequence ID" value="XM_005843495.1"/>
</dbReference>
<dbReference type="KEGG" id="cvr:CHLNCDRAFT_49225"/>
<dbReference type="SUPFAM" id="SSF56112">
    <property type="entry name" value="Protein kinase-like (PK-like)"/>
    <property type="match status" value="1"/>
</dbReference>
<evidence type="ECO:0000256" key="11">
    <source>
        <dbReference type="ARBA" id="ARBA00047462"/>
    </source>
</evidence>
<dbReference type="AlphaFoldDB" id="E1ZRR0"/>
<dbReference type="PROSITE" id="PS00107">
    <property type="entry name" value="PROTEIN_KINASE_ATP"/>
    <property type="match status" value="1"/>
</dbReference>
<dbReference type="Pfam" id="PF00069">
    <property type="entry name" value="Pkinase"/>
    <property type="match status" value="1"/>
</dbReference>
<dbReference type="InterPro" id="IPR014710">
    <property type="entry name" value="RmlC-like_jellyroll"/>
</dbReference>
<dbReference type="InterPro" id="IPR018490">
    <property type="entry name" value="cNMP-bd_dom_sf"/>
</dbReference>
<evidence type="ECO:0000256" key="7">
    <source>
        <dbReference type="ARBA" id="ARBA00022777"/>
    </source>
</evidence>
<dbReference type="EMBL" id="GL433863">
    <property type="protein sequence ID" value="EFN51455.1"/>
    <property type="molecule type" value="Genomic_DNA"/>
</dbReference>
<dbReference type="EC" id="2.7.11.12" evidence="2"/>
<name>E1ZRR0_CHLVA</name>
<dbReference type="GO" id="GO:0030553">
    <property type="term" value="F:cGMP binding"/>
    <property type="evidence" value="ECO:0007669"/>
    <property type="project" value="UniProtKB-KW"/>
</dbReference>
<dbReference type="eggNOG" id="KOG0614">
    <property type="taxonomic scope" value="Eukaryota"/>
</dbReference>
<dbReference type="PRINTS" id="PR00103">
    <property type="entry name" value="CAMPKINASE"/>
</dbReference>
<evidence type="ECO:0000259" key="14">
    <source>
        <dbReference type="PROSITE" id="PS50042"/>
    </source>
</evidence>
<reference evidence="16 17" key="1">
    <citation type="journal article" date="2010" name="Plant Cell">
        <title>The Chlorella variabilis NC64A genome reveals adaptation to photosymbiosis, coevolution with viruses, and cryptic sex.</title>
        <authorList>
            <person name="Blanc G."/>
            <person name="Duncan G."/>
            <person name="Agarkova I."/>
            <person name="Borodovsky M."/>
            <person name="Gurnon J."/>
            <person name="Kuo A."/>
            <person name="Lindquist E."/>
            <person name="Lucas S."/>
            <person name="Pangilinan J."/>
            <person name="Polle J."/>
            <person name="Salamov A."/>
            <person name="Terry A."/>
            <person name="Yamada T."/>
            <person name="Dunigan D.D."/>
            <person name="Grigoriev I.V."/>
            <person name="Claverie J.M."/>
            <person name="Van Etten J.L."/>
        </authorList>
    </citation>
    <scope>NUCLEOTIDE SEQUENCE [LARGE SCALE GENOMIC DNA]</scope>
    <source>
        <strain evidence="16 17">NC64A</strain>
    </source>
</reference>
<evidence type="ECO:0000256" key="8">
    <source>
        <dbReference type="ARBA" id="ARBA00022840"/>
    </source>
</evidence>
<feature type="domain" description="AGC-kinase C-terminal" evidence="15">
    <location>
        <begin position="584"/>
        <end position="641"/>
    </location>
</feature>
<evidence type="ECO:0000256" key="6">
    <source>
        <dbReference type="ARBA" id="ARBA00022741"/>
    </source>
</evidence>
<keyword evidence="17" id="KW-1185">Reference proteome</keyword>
<dbReference type="GO" id="GO:0004691">
    <property type="term" value="F:cAMP-dependent protein kinase activity"/>
    <property type="evidence" value="ECO:0007669"/>
    <property type="project" value="TreeGrafter"/>
</dbReference>
<keyword evidence="4" id="KW-0140">cGMP</keyword>
<dbReference type="PROSITE" id="PS00108">
    <property type="entry name" value="PROTEIN_KINASE_ST"/>
    <property type="match status" value="1"/>
</dbReference>
<dbReference type="OMA" id="ESCLADC"/>
<dbReference type="Pfam" id="PF00027">
    <property type="entry name" value="cNMP_binding"/>
    <property type="match status" value="2"/>
</dbReference>
<gene>
    <name evidence="16" type="ORF">CHLNCDRAFT_49225</name>
</gene>
<accession>E1ZRR0</accession>
<dbReference type="InterPro" id="IPR000719">
    <property type="entry name" value="Prot_kinase_dom"/>
</dbReference>
<dbReference type="InterPro" id="IPR000961">
    <property type="entry name" value="AGC-kinase_C"/>
</dbReference>
<feature type="domain" description="Cyclic nucleotide-binding" evidence="14">
    <location>
        <begin position="110"/>
        <end position="222"/>
    </location>
</feature>
<dbReference type="PROSITE" id="PS51285">
    <property type="entry name" value="AGC_KINASE_CTER"/>
    <property type="match status" value="1"/>
</dbReference>
<keyword evidence="3" id="KW-0723">Serine/threonine-protein kinase</keyword>
<evidence type="ECO:0000256" key="9">
    <source>
        <dbReference type="ARBA" id="ARBA00022992"/>
    </source>
</evidence>
<dbReference type="OrthoDB" id="417078at2759"/>
<dbReference type="InParanoid" id="E1ZRR0"/>
<organism evidence="17">
    <name type="scientific">Chlorella variabilis</name>
    <name type="common">Green alga</name>
    <dbReference type="NCBI Taxonomy" id="554065"/>
    <lineage>
        <taxon>Eukaryota</taxon>
        <taxon>Viridiplantae</taxon>
        <taxon>Chlorophyta</taxon>
        <taxon>core chlorophytes</taxon>
        <taxon>Trebouxiophyceae</taxon>
        <taxon>Chlorellales</taxon>
        <taxon>Chlorellaceae</taxon>
        <taxon>Chlorella clade</taxon>
        <taxon>Chlorella</taxon>
    </lineage>
</organism>
<dbReference type="PROSITE" id="PS50042">
    <property type="entry name" value="CNMP_BINDING_3"/>
    <property type="match status" value="2"/>
</dbReference>
<dbReference type="InterPro" id="IPR018488">
    <property type="entry name" value="cNMP-bd_CS"/>
</dbReference>
<dbReference type="CDD" id="cd00038">
    <property type="entry name" value="CAP_ED"/>
    <property type="match status" value="2"/>
</dbReference>
<dbReference type="PANTHER" id="PTHR24353">
    <property type="entry name" value="CYCLIC NUCLEOTIDE-DEPENDENT PROTEIN KINASE"/>
    <property type="match status" value="1"/>
</dbReference>
<feature type="domain" description="Protein kinase" evidence="13">
    <location>
        <begin position="298"/>
        <end position="583"/>
    </location>
</feature>
<dbReference type="InterPro" id="IPR017441">
    <property type="entry name" value="Protein_kinase_ATP_BS"/>
</dbReference>
<dbReference type="SMART" id="SM00100">
    <property type="entry name" value="cNMP"/>
    <property type="match status" value="2"/>
</dbReference>
<dbReference type="InterPro" id="IPR035014">
    <property type="entry name" value="STKc_cGK"/>
</dbReference>
<dbReference type="Proteomes" id="UP000008141">
    <property type="component" value="Unassembled WGS sequence"/>
</dbReference>
<dbReference type="PROSITE" id="PS50011">
    <property type="entry name" value="PROTEIN_KINASE_DOM"/>
    <property type="match status" value="1"/>
</dbReference>
<evidence type="ECO:0000256" key="3">
    <source>
        <dbReference type="ARBA" id="ARBA00022527"/>
    </source>
</evidence>
<evidence type="ECO:0000256" key="10">
    <source>
        <dbReference type="ARBA" id="ARBA00047298"/>
    </source>
</evidence>
<dbReference type="STRING" id="554065.E1ZRR0"/>
<keyword evidence="5" id="KW-0808">Transferase</keyword>
<evidence type="ECO:0000256" key="2">
    <source>
        <dbReference type="ARBA" id="ARBA00012428"/>
    </source>
</evidence>
<proteinExistence type="inferred from homology"/>
<evidence type="ECO:0000256" key="5">
    <source>
        <dbReference type="ARBA" id="ARBA00022679"/>
    </source>
</evidence>
<dbReference type="GO" id="GO:0005952">
    <property type="term" value="C:cAMP-dependent protein kinase complex"/>
    <property type="evidence" value="ECO:0007669"/>
    <property type="project" value="TreeGrafter"/>
</dbReference>
<dbReference type="PROSITE" id="PS00888">
    <property type="entry name" value="CNMP_BINDING_1"/>
    <property type="match status" value="1"/>
</dbReference>
<dbReference type="GO" id="GO:0005524">
    <property type="term" value="F:ATP binding"/>
    <property type="evidence" value="ECO:0007669"/>
    <property type="project" value="UniProtKB-UniRule"/>
</dbReference>